<dbReference type="SUPFAM" id="SSF51445">
    <property type="entry name" value="(Trans)glycosidases"/>
    <property type="match status" value="1"/>
</dbReference>
<feature type="active site" description="Nucleophile" evidence="10 11">
    <location>
        <position position="418"/>
    </location>
</feature>
<comment type="function">
    <text evidence="2 10">Catalyzes the formation of the alpha-1,6-glucosidic linkages in glycogen by scission of a 1,4-alpha-linked oligosaccharide from growing alpha-1,4-glucan chains and the subsequent attachment of the oligosaccharide to the alpha-1,6 position.</text>
</comment>
<keyword evidence="7 10" id="KW-0808">Transferase</keyword>
<dbReference type="UniPathway" id="UPA00164"/>
<dbReference type="InterPro" id="IPR014756">
    <property type="entry name" value="Ig_E-set"/>
</dbReference>
<dbReference type="RefSeq" id="WP_088561485.1">
    <property type="nucleotide sequence ID" value="NZ_FYEH01000006.1"/>
</dbReference>
<dbReference type="PIRSF" id="PIRSF000463">
    <property type="entry name" value="GlgB"/>
    <property type="match status" value="1"/>
</dbReference>
<comment type="pathway">
    <text evidence="3 10">Glycan biosynthesis; glycogen biosynthesis.</text>
</comment>
<feature type="domain" description="Glycosyl hydrolase family 13 catalytic" evidence="12">
    <location>
        <begin position="256"/>
        <end position="648"/>
    </location>
</feature>
<evidence type="ECO:0000313" key="13">
    <source>
        <dbReference type="EMBL" id="SNB68452.1"/>
    </source>
</evidence>
<dbReference type="NCBIfam" id="TIGR01515">
    <property type="entry name" value="branching_enzym"/>
    <property type="match status" value="1"/>
</dbReference>
<dbReference type="Gene3D" id="2.60.40.10">
    <property type="entry name" value="Immunoglobulins"/>
    <property type="match status" value="2"/>
</dbReference>
<dbReference type="OrthoDB" id="9800174at2"/>
<evidence type="ECO:0000256" key="10">
    <source>
        <dbReference type="HAMAP-Rule" id="MF_00685"/>
    </source>
</evidence>
<evidence type="ECO:0000259" key="12">
    <source>
        <dbReference type="SMART" id="SM00642"/>
    </source>
</evidence>
<evidence type="ECO:0000256" key="6">
    <source>
        <dbReference type="ARBA" id="ARBA00022676"/>
    </source>
</evidence>
<dbReference type="FunFam" id="2.60.40.1180:FF:000002">
    <property type="entry name" value="1,4-alpha-glucan branching enzyme GlgB"/>
    <property type="match status" value="1"/>
</dbReference>
<dbReference type="NCBIfam" id="NF008967">
    <property type="entry name" value="PRK12313.1"/>
    <property type="match status" value="1"/>
</dbReference>
<dbReference type="HAMAP" id="MF_00685">
    <property type="entry name" value="GlgB"/>
    <property type="match status" value="1"/>
</dbReference>
<dbReference type="InterPro" id="IPR013783">
    <property type="entry name" value="Ig-like_fold"/>
</dbReference>
<keyword evidence="8 10" id="KW-0320">Glycogen biosynthesis</keyword>
<dbReference type="InterPro" id="IPR017853">
    <property type="entry name" value="GH"/>
</dbReference>
<dbReference type="InterPro" id="IPR006048">
    <property type="entry name" value="A-amylase/branching_C"/>
</dbReference>
<dbReference type="Proteomes" id="UP000197065">
    <property type="component" value="Unassembled WGS sequence"/>
</dbReference>
<comment type="similarity">
    <text evidence="4 10">Belongs to the glycosyl hydrolase 13 family. GlgB subfamily.</text>
</comment>
<accession>A0A212R8K8</accession>
<dbReference type="InterPro" id="IPR013780">
    <property type="entry name" value="Glyco_hydro_b"/>
</dbReference>
<dbReference type="Gene3D" id="3.20.20.80">
    <property type="entry name" value="Glycosidases"/>
    <property type="match status" value="1"/>
</dbReference>
<dbReference type="InterPro" id="IPR006407">
    <property type="entry name" value="GlgB"/>
</dbReference>
<feature type="active site" description="Proton donor" evidence="10 11">
    <location>
        <position position="471"/>
    </location>
</feature>
<dbReference type="SUPFAM" id="SSF81296">
    <property type="entry name" value="E set domains"/>
    <property type="match status" value="2"/>
</dbReference>
<dbReference type="Pfam" id="PF02806">
    <property type="entry name" value="Alpha-amylase_C"/>
    <property type="match status" value="1"/>
</dbReference>
<proteinExistence type="inferred from homology"/>
<gene>
    <name evidence="10" type="primary">glgB</name>
    <name evidence="13" type="ORF">SAMN07250955_106195</name>
</gene>
<evidence type="ECO:0000313" key="14">
    <source>
        <dbReference type="Proteomes" id="UP000197065"/>
    </source>
</evidence>
<dbReference type="InterPro" id="IPR004193">
    <property type="entry name" value="Glyco_hydro_13_N"/>
</dbReference>
<dbReference type="SMART" id="SM00642">
    <property type="entry name" value="Aamy"/>
    <property type="match status" value="1"/>
</dbReference>
<sequence>MATIERKAPAYAAEPAAVAALVEGRHGDPFAILGMHGGNGQPLVVRTFQPGARAVRVLAGEALVAELTQTHAAGFFEGEIPLRQEPFAYRLRIAWAVGESEIEDPYRFGNILGEMDVYLLREGTHRKLYEKLGAHPSEMDGVAGTSFAVWAPSAQRVSVVGGFNYWDGRRHPMRNRIECGVWELFIPGVGEGELYKYEIIGADGTMLPQKSDPVALATERSPSTASIVKGLVDRPSRSNSWMVRREARQRRDQPISIYEVHAFSWRRVPEEDNRQLSWRELAEQLVPYVKDMGFTHIELLPISEFPFEGSWGYQPIGLFAPTSRGGDPRDFALFVDACHDADLGLILDWVPGHFPTDPHGLGHFDGTALYEHADPRQGFHQDWNTLIYNYGRREVSNFLLSNALFWLDRFAIDGLRVDAVASMLYLDYSRASDQWVPNKYGGNENLEAISFLKQMNELAYSEVDGAVTVAEESTSWPGVSRPVYLGGLGFGYKWNMGWMHDTLNYIQTDPLYRRFHQGELTFGLVYAFSENFVLPISHDEVVHGKGSLINKMPGDLWQKFANLRAYLAFMWTHPGKKLLFMGCEIAQWREWNHDSSLDWHLLADGPYHKGVQSLVRDLNHTYKKTPALHEFDCEAEGFEWIDYLDAEKSILAYLRKGTDSNRFVVVVCNFTPVVRHGYRLGVPHGGLYREVINTDAGDYGGSGVGNGGVVEGVEEGFHGRPASITLTLPPLSTLVLEPY</sequence>
<comment type="catalytic activity">
    <reaction evidence="1 10">
        <text>Transfers a segment of a (1-&gt;4)-alpha-D-glucan chain to a primary hydroxy group in a similar glucan chain.</text>
        <dbReference type="EC" id="2.4.1.18"/>
    </reaction>
</comment>
<keyword evidence="6 10" id="KW-0328">Glycosyltransferase</keyword>
<organism evidence="13 14">
    <name type="scientific">Arboricoccus pini</name>
    <dbReference type="NCBI Taxonomy" id="1963835"/>
    <lineage>
        <taxon>Bacteria</taxon>
        <taxon>Pseudomonadati</taxon>
        <taxon>Pseudomonadota</taxon>
        <taxon>Alphaproteobacteria</taxon>
        <taxon>Geminicoccales</taxon>
        <taxon>Geminicoccaceae</taxon>
        <taxon>Arboricoccus</taxon>
    </lineage>
</organism>
<dbReference type="GO" id="GO:0003844">
    <property type="term" value="F:1,4-alpha-glucan branching enzyme activity"/>
    <property type="evidence" value="ECO:0007669"/>
    <property type="project" value="UniProtKB-UniRule"/>
</dbReference>
<dbReference type="FunFam" id="3.20.20.80:FF:000003">
    <property type="entry name" value="1,4-alpha-glucan branching enzyme GlgB"/>
    <property type="match status" value="1"/>
</dbReference>
<protein>
    <recommendedName>
        <fullName evidence="10">1,4-alpha-glucan branching enzyme GlgB</fullName>
        <ecNumber evidence="10">2.4.1.18</ecNumber>
    </recommendedName>
    <alternativeName>
        <fullName evidence="10">1,4-alpha-D-glucan:1,4-alpha-D-glucan 6-glucosyl-transferase</fullName>
    </alternativeName>
    <alternativeName>
        <fullName evidence="10">Alpha-(1-&gt;4)-glucan branching enzyme</fullName>
    </alternativeName>
    <alternativeName>
        <fullName evidence="10">Glycogen branching enzyme</fullName>
        <shortName evidence="10">BE</shortName>
    </alternativeName>
</protein>
<dbReference type="CDD" id="cd02855">
    <property type="entry name" value="E_set_GBE_prok_N"/>
    <property type="match status" value="1"/>
</dbReference>
<keyword evidence="14" id="KW-1185">Reference proteome</keyword>
<evidence type="ECO:0000256" key="9">
    <source>
        <dbReference type="ARBA" id="ARBA00023277"/>
    </source>
</evidence>
<dbReference type="EC" id="2.4.1.18" evidence="10"/>
<dbReference type="InterPro" id="IPR054169">
    <property type="entry name" value="GlgB_N"/>
</dbReference>
<keyword evidence="5 10" id="KW-0321">Glycogen metabolism</keyword>
<evidence type="ECO:0000256" key="2">
    <source>
        <dbReference type="ARBA" id="ARBA00002953"/>
    </source>
</evidence>
<dbReference type="InterPro" id="IPR044143">
    <property type="entry name" value="GlgB_N_E_set_prok"/>
</dbReference>
<dbReference type="InterPro" id="IPR006047">
    <property type="entry name" value="GH13_cat_dom"/>
</dbReference>
<dbReference type="PANTHER" id="PTHR43651:SF3">
    <property type="entry name" value="1,4-ALPHA-GLUCAN-BRANCHING ENZYME"/>
    <property type="match status" value="1"/>
</dbReference>
<dbReference type="PANTHER" id="PTHR43651">
    <property type="entry name" value="1,4-ALPHA-GLUCAN-BRANCHING ENZYME"/>
    <property type="match status" value="1"/>
</dbReference>
<dbReference type="GO" id="GO:0005978">
    <property type="term" value="P:glycogen biosynthetic process"/>
    <property type="evidence" value="ECO:0007669"/>
    <property type="project" value="UniProtKB-UniRule"/>
</dbReference>
<evidence type="ECO:0000256" key="7">
    <source>
        <dbReference type="ARBA" id="ARBA00022679"/>
    </source>
</evidence>
<dbReference type="Gene3D" id="2.60.40.1180">
    <property type="entry name" value="Golgi alpha-mannosidase II"/>
    <property type="match status" value="1"/>
</dbReference>
<evidence type="ECO:0000256" key="8">
    <source>
        <dbReference type="ARBA" id="ARBA00023056"/>
    </source>
</evidence>
<evidence type="ECO:0000256" key="3">
    <source>
        <dbReference type="ARBA" id="ARBA00004964"/>
    </source>
</evidence>
<evidence type="ECO:0000256" key="1">
    <source>
        <dbReference type="ARBA" id="ARBA00000826"/>
    </source>
</evidence>
<dbReference type="GO" id="GO:0004553">
    <property type="term" value="F:hydrolase activity, hydrolyzing O-glycosyl compounds"/>
    <property type="evidence" value="ECO:0007669"/>
    <property type="project" value="InterPro"/>
</dbReference>
<dbReference type="GO" id="GO:0005829">
    <property type="term" value="C:cytosol"/>
    <property type="evidence" value="ECO:0007669"/>
    <property type="project" value="TreeGrafter"/>
</dbReference>
<dbReference type="Pfam" id="PF22019">
    <property type="entry name" value="GlgB_N"/>
    <property type="match status" value="1"/>
</dbReference>
<evidence type="ECO:0000256" key="11">
    <source>
        <dbReference type="PIRSR" id="PIRSR000463-1"/>
    </source>
</evidence>
<dbReference type="EMBL" id="FYEH01000006">
    <property type="protein sequence ID" value="SNB68452.1"/>
    <property type="molecule type" value="Genomic_DNA"/>
</dbReference>
<comment type="subunit">
    <text evidence="10">Monomer.</text>
</comment>
<dbReference type="InterPro" id="IPR037439">
    <property type="entry name" value="Branching_enzy"/>
</dbReference>
<reference evidence="13 14" key="1">
    <citation type="submission" date="2017-06" db="EMBL/GenBank/DDBJ databases">
        <authorList>
            <person name="Kim H.J."/>
            <person name="Triplett B.A."/>
        </authorList>
    </citation>
    <scope>NUCLEOTIDE SEQUENCE [LARGE SCALE GENOMIC DNA]</scope>
    <source>
        <strain evidence="13 14">B29T1</strain>
    </source>
</reference>
<dbReference type="FunFam" id="2.60.40.10:FF:000169">
    <property type="entry name" value="1,4-alpha-glucan branching enzyme GlgB"/>
    <property type="match status" value="1"/>
</dbReference>
<name>A0A212R8K8_9PROT</name>
<dbReference type="SUPFAM" id="SSF51011">
    <property type="entry name" value="Glycosyl hydrolase domain"/>
    <property type="match status" value="1"/>
</dbReference>
<keyword evidence="9 10" id="KW-0119">Carbohydrate metabolism</keyword>
<evidence type="ECO:0000256" key="5">
    <source>
        <dbReference type="ARBA" id="ARBA00022600"/>
    </source>
</evidence>
<dbReference type="GO" id="GO:0043169">
    <property type="term" value="F:cation binding"/>
    <property type="evidence" value="ECO:0007669"/>
    <property type="project" value="InterPro"/>
</dbReference>
<dbReference type="Pfam" id="PF02922">
    <property type="entry name" value="CBM_48"/>
    <property type="match status" value="1"/>
</dbReference>
<dbReference type="NCBIfam" id="NF003811">
    <property type="entry name" value="PRK05402.1"/>
    <property type="match status" value="1"/>
</dbReference>
<dbReference type="CDD" id="cd11322">
    <property type="entry name" value="AmyAc_Glg_BE"/>
    <property type="match status" value="1"/>
</dbReference>
<dbReference type="AlphaFoldDB" id="A0A212R8K8"/>
<evidence type="ECO:0000256" key="4">
    <source>
        <dbReference type="ARBA" id="ARBA00009000"/>
    </source>
</evidence>